<organism evidence="8 9">
    <name type="scientific">Candidatus Bacteroides avicola</name>
    <dbReference type="NCBI Taxonomy" id="2838468"/>
    <lineage>
        <taxon>Bacteria</taxon>
        <taxon>Pseudomonadati</taxon>
        <taxon>Bacteroidota</taxon>
        <taxon>Bacteroidia</taxon>
        <taxon>Bacteroidales</taxon>
        <taxon>Bacteroidaceae</taxon>
        <taxon>Bacteroides</taxon>
    </lineage>
</organism>
<dbReference type="EMBL" id="DWZI01000035">
    <property type="protein sequence ID" value="HJA85724.1"/>
    <property type="molecule type" value="Genomic_DNA"/>
</dbReference>
<dbReference type="PANTHER" id="PTHR32322">
    <property type="entry name" value="INNER MEMBRANE TRANSPORTER"/>
    <property type="match status" value="1"/>
</dbReference>
<evidence type="ECO:0000256" key="3">
    <source>
        <dbReference type="ARBA" id="ARBA00022692"/>
    </source>
</evidence>
<evidence type="ECO:0000313" key="8">
    <source>
        <dbReference type="EMBL" id="HJA85724.1"/>
    </source>
</evidence>
<evidence type="ECO:0000256" key="6">
    <source>
        <dbReference type="SAM" id="Phobius"/>
    </source>
</evidence>
<comment type="caution">
    <text evidence="8">The sequence shown here is derived from an EMBL/GenBank/DDBJ whole genome shotgun (WGS) entry which is preliminary data.</text>
</comment>
<feature type="transmembrane region" description="Helical" evidence="6">
    <location>
        <begin position="99"/>
        <end position="118"/>
    </location>
</feature>
<dbReference type="Pfam" id="PF00892">
    <property type="entry name" value="EamA"/>
    <property type="match status" value="2"/>
</dbReference>
<evidence type="ECO:0000313" key="9">
    <source>
        <dbReference type="Proteomes" id="UP000823862"/>
    </source>
</evidence>
<feature type="domain" description="EamA" evidence="7">
    <location>
        <begin position="7"/>
        <end position="141"/>
    </location>
</feature>
<feature type="transmembrane region" description="Helical" evidence="6">
    <location>
        <begin position="255"/>
        <end position="275"/>
    </location>
</feature>
<feature type="transmembrane region" description="Helical" evidence="6">
    <location>
        <begin position="281"/>
        <end position="297"/>
    </location>
</feature>
<dbReference type="Proteomes" id="UP000823862">
    <property type="component" value="Unassembled WGS sequence"/>
</dbReference>
<dbReference type="InterPro" id="IPR000620">
    <property type="entry name" value="EamA_dom"/>
</dbReference>
<feature type="transmembrane region" description="Helical" evidence="6">
    <location>
        <begin position="222"/>
        <end position="243"/>
    </location>
</feature>
<protein>
    <submittedName>
        <fullName evidence="8">DMT family transporter</fullName>
    </submittedName>
</protein>
<feature type="transmembrane region" description="Helical" evidence="6">
    <location>
        <begin position="127"/>
        <end position="145"/>
    </location>
</feature>
<evidence type="ECO:0000256" key="1">
    <source>
        <dbReference type="ARBA" id="ARBA00004651"/>
    </source>
</evidence>
<feature type="transmembrane region" description="Helical" evidence="6">
    <location>
        <begin position="190"/>
        <end position="210"/>
    </location>
</feature>
<dbReference type="InterPro" id="IPR037185">
    <property type="entry name" value="EmrE-like"/>
</dbReference>
<dbReference type="AlphaFoldDB" id="A0A9D2HWI4"/>
<dbReference type="PANTHER" id="PTHR32322:SF18">
    <property type="entry name" value="S-ADENOSYLMETHIONINE_S-ADENOSYLHOMOCYSTEINE TRANSPORTER"/>
    <property type="match status" value="1"/>
</dbReference>
<proteinExistence type="predicted"/>
<evidence type="ECO:0000256" key="2">
    <source>
        <dbReference type="ARBA" id="ARBA00022475"/>
    </source>
</evidence>
<accession>A0A9D2HWI4</accession>
<reference evidence="8" key="1">
    <citation type="journal article" date="2021" name="PeerJ">
        <title>Extensive microbial diversity within the chicken gut microbiome revealed by metagenomics and culture.</title>
        <authorList>
            <person name="Gilroy R."/>
            <person name="Ravi A."/>
            <person name="Getino M."/>
            <person name="Pursley I."/>
            <person name="Horton D.L."/>
            <person name="Alikhan N.F."/>
            <person name="Baker D."/>
            <person name="Gharbi K."/>
            <person name="Hall N."/>
            <person name="Watson M."/>
            <person name="Adriaenssens E.M."/>
            <person name="Foster-Nyarko E."/>
            <person name="Jarju S."/>
            <person name="Secka A."/>
            <person name="Antonio M."/>
            <person name="Oren A."/>
            <person name="Chaudhuri R.R."/>
            <person name="La Ragione R."/>
            <person name="Hildebrand F."/>
            <person name="Pallen M.J."/>
        </authorList>
    </citation>
    <scope>NUCLEOTIDE SEQUENCE</scope>
    <source>
        <strain evidence="8">ChiHjej12B11-9795</strain>
    </source>
</reference>
<keyword evidence="3 6" id="KW-0812">Transmembrane</keyword>
<feature type="transmembrane region" description="Helical" evidence="6">
    <location>
        <begin position="70"/>
        <end position="93"/>
    </location>
</feature>
<feature type="transmembrane region" description="Helical" evidence="6">
    <location>
        <begin position="28"/>
        <end position="58"/>
    </location>
</feature>
<name>A0A9D2HWI4_9BACE</name>
<keyword evidence="5 6" id="KW-0472">Membrane</keyword>
<feature type="domain" description="EamA" evidence="7">
    <location>
        <begin position="159"/>
        <end position="295"/>
    </location>
</feature>
<evidence type="ECO:0000259" key="7">
    <source>
        <dbReference type="Pfam" id="PF00892"/>
    </source>
</evidence>
<evidence type="ECO:0000256" key="5">
    <source>
        <dbReference type="ARBA" id="ARBA00023136"/>
    </source>
</evidence>
<gene>
    <name evidence="8" type="ORF">H9950_05970</name>
</gene>
<sequence length="312" mass="33816">MKNFHFKGHAAMLTANMTWGLMSPLAKIVMAGGIVTPLVLTDLRIFGAMVLFWLISFFQKPEHVHHKDMALLLAASLLAIVFNQGCFIFGVGLTSPADASIITTSMPLWAMVLAAFFLKEPITGKKVLGIALGAGGALLLIMGSQDNSHPASGGDNPILGDILVLGAQLSYAFYIVLFKNFVQRYSLVTIMKWMFTYAFIFALPFSYNNLIATDWSALDLPAIGSIAFIVVCATFLSYMLILVGQKNLRPTVAGMYNYVQPVVASIVSICLGLDSFNLTKGVAVVFIFGGVYLVTVSKSRKEIEAHEAAARE</sequence>
<evidence type="ECO:0000256" key="4">
    <source>
        <dbReference type="ARBA" id="ARBA00022989"/>
    </source>
</evidence>
<dbReference type="GO" id="GO:0005886">
    <property type="term" value="C:plasma membrane"/>
    <property type="evidence" value="ECO:0007669"/>
    <property type="project" value="UniProtKB-SubCell"/>
</dbReference>
<feature type="transmembrane region" description="Helical" evidence="6">
    <location>
        <begin position="157"/>
        <end position="178"/>
    </location>
</feature>
<dbReference type="InterPro" id="IPR050638">
    <property type="entry name" value="AA-Vitamin_Transporters"/>
</dbReference>
<dbReference type="SUPFAM" id="SSF103481">
    <property type="entry name" value="Multidrug resistance efflux transporter EmrE"/>
    <property type="match status" value="2"/>
</dbReference>
<keyword evidence="2" id="KW-1003">Cell membrane</keyword>
<reference evidence="8" key="2">
    <citation type="submission" date="2021-04" db="EMBL/GenBank/DDBJ databases">
        <authorList>
            <person name="Gilroy R."/>
        </authorList>
    </citation>
    <scope>NUCLEOTIDE SEQUENCE</scope>
    <source>
        <strain evidence="8">ChiHjej12B11-9795</strain>
    </source>
</reference>
<comment type="subcellular location">
    <subcellularLocation>
        <location evidence="1">Cell membrane</location>
        <topology evidence="1">Multi-pass membrane protein</topology>
    </subcellularLocation>
</comment>
<keyword evidence="4 6" id="KW-1133">Transmembrane helix</keyword>